<organism evidence="1 2">
    <name type="scientific">Bacillus cereus</name>
    <dbReference type="NCBI Taxonomy" id="1396"/>
    <lineage>
        <taxon>Bacteria</taxon>
        <taxon>Bacillati</taxon>
        <taxon>Bacillota</taxon>
        <taxon>Bacilli</taxon>
        <taxon>Bacillales</taxon>
        <taxon>Bacillaceae</taxon>
        <taxon>Bacillus</taxon>
        <taxon>Bacillus cereus group</taxon>
    </lineage>
</organism>
<reference evidence="1 2" key="1">
    <citation type="submission" date="2017-09" db="EMBL/GenBank/DDBJ databases">
        <title>Large-scale bioinformatics analysis of Bacillus genomes uncovers conserved roles of natural products in bacterial physiology.</title>
        <authorList>
            <consortium name="Agbiome Team Llc"/>
            <person name="Bleich R.M."/>
            <person name="Grubbs K.J."/>
            <person name="Santa Maria K.C."/>
            <person name="Allen S.E."/>
            <person name="Farag S."/>
            <person name="Shank E.A."/>
            <person name="Bowers A."/>
        </authorList>
    </citation>
    <scope>NUCLEOTIDE SEQUENCE [LARGE SCALE GENOMIC DNA]</scope>
    <source>
        <strain evidence="1 2">AFS076905</strain>
    </source>
</reference>
<dbReference type="EMBL" id="NUYN01000006">
    <property type="protein sequence ID" value="PFN28648.1"/>
    <property type="molecule type" value="Genomic_DNA"/>
</dbReference>
<evidence type="ECO:0000313" key="2">
    <source>
        <dbReference type="Proteomes" id="UP000225182"/>
    </source>
</evidence>
<protein>
    <submittedName>
        <fullName evidence="1">Uncharacterized protein</fullName>
    </submittedName>
</protein>
<dbReference type="Proteomes" id="UP000225182">
    <property type="component" value="Unassembled WGS sequence"/>
</dbReference>
<name>A0A2B1KYR3_BACCE</name>
<gene>
    <name evidence="1" type="ORF">COJ50_05305</name>
</gene>
<evidence type="ECO:0000313" key="1">
    <source>
        <dbReference type="EMBL" id="PFN28648.1"/>
    </source>
</evidence>
<proteinExistence type="predicted"/>
<dbReference type="AlphaFoldDB" id="A0A2B1KYR3"/>
<sequence length="74" mass="8710">MLNRNSLVETLTGLQPVYYLFEYSPLYANLYSNTYTVFYASDTCEIDYVVIPMYPSSLDTLYLLSISLHNYHYQ</sequence>
<comment type="caution">
    <text evidence="1">The sequence shown here is derived from an EMBL/GenBank/DDBJ whole genome shotgun (WGS) entry which is preliminary data.</text>
</comment>
<accession>A0A2B1KYR3</accession>